<evidence type="ECO:0000256" key="4">
    <source>
        <dbReference type="RuleBase" id="RU003719"/>
    </source>
</evidence>
<dbReference type="InterPro" id="IPR036291">
    <property type="entry name" value="NAD(P)-bd_dom_sf"/>
</dbReference>
<feature type="domain" description="D-isomer specific 2-hydroxyacid dehydrogenase NAD-binding" evidence="6">
    <location>
        <begin position="128"/>
        <end position="309"/>
    </location>
</feature>
<dbReference type="SUPFAM" id="SSF52283">
    <property type="entry name" value="Formate/glycerate dehydrogenase catalytic domain-like"/>
    <property type="match status" value="1"/>
</dbReference>
<dbReference type="STRING" id="673521.SAMN05660991_01862"/>
<dbReference type="FunFam" id="3.40.50.720:FF:000203">
    <property type="entry name" value="D-3-phosphoglycerate dehydrogenase (SerA)"/>
    <property type="match status" value="1"/>
</dbReference>
<dbReference type="EMBL" id="FOEE01000005">
    <property type="protein sequence ID" value="SEO82546.1"/>
    <property type="molecule type" value="Genomic_DNA"/>
</dbReference>
<reference evidence="8" key="1">
    <citation type="submission" date="2016-10" db="EMBL/GenBank/DDBJ databases">
        <authorList>
            <person name="Varghese N."/>
            <person name="Submissions S."/>
        </authorList>
    </citation>
    <scope>NUCLEOTIDE SEQUENCE [LARGE SCALE GENOMIC DNA]</scope>
    <source>
        <strain evidence="8">DSM 45413</strain>
    </source>
</reference>
<dbReference type="InterPro" id="IPR006140">
    <property type="entry name" value="D-isomer_DH_NAD-bd"/>
</dbReference>
<evidence type="ECO:0000259" key="6">
    <source>
        <dbReference type="Pfam" id="PF02826"/>
    </source>
</evidence>
<keyword evidence="2 4" id="KW-0560">Oxidoreductase</keyword>
<name>A0A1H8SVN7_9ACTN</name>
<dbReference type="GO" id="GO:0016616">
    <property type="term" value="F:oxidoreductase activity, acting on the CH-OH group of donors, NAD or NADP as acceptor"/>
    <property type="evidence" value="ECO:0007669"/>
    <property type="project" value="InterPro"/>
</dbReference>
<protein>
    <submittedName>
        <fullName evidence="7">D-3-phosphoglycerate dehydrogenase</fullName>
    </submittedName>
</protein>
<evidence type="ECO:0000256" key="2">
    <source>
        <dbReference type="ARBA" id="ARBA00023002"/>
    </source>
</evidence>
<evidence type="ECO:0000313" key="7">
    <source>
        <dbReference type="EMBL" id="SEO82546.1"/>
    </source>
</evidence>
<dbReference type="Pfam" id="PF00389">
    <property type="entry name" value="2-Hacid_dh"/>
    <property type="match status" value="1"/>
</dbReference>
<dbReference type="CDD" id="cd12173">
    <property type="entry name" value="PGDH_4"/>
    <property type="match status" value="1"/>
</dbReference>
<keyword evidence="8" id="KW-1185">Reference proteome</keyword>
<dbReference type="Pfam" id="PF02826">
    <property type="entry name" value="2-Hacid_dh_C"/>
    <property type="match status" value="1"/>
</dbReference>
<dbReference type="SUPFAM" id="SSF51735">
    <property type="entry name" value="NAD(P)-binding Rossmann-fold domains"/>
    <property type="match status" value="1"/>
</dbReference>
<dbReference type="PANTHER" id="PTHR42789:SF1">
    <property type="entry name" value="D-ISOMER SPECIFIC 2-HYDROXYACID DEHYDROGENASE FAMILY PROTEIN (AFU_ORTHOLOGUE AFUA_6G10090)"/>
    <property type="match status" value="1"/>
</dbReference>
<evidence type="ECO:0000313" key="8">
    <source>
        <dbReference type="Proteomes" id="UP000198960"/>
    </source>
</evidence>
<evidence type="ECO:0000256" key="1">
    <source>
        <dbReference type="ARBA" id="ARBA00005854"/>
    </source>
</evidence>
<dbReference type="InterPro" id="IPR006139">
    <property type="entry name" value="D-isomer_2_OHA_DH_cat_dom"/>
</dbReference>
<evidence type="ECO:0000259" key="5">
    <source>
        <dbReference type="Pfam" id="PF00389"/>
    </source>
</evidence>
<sequence length="366" mass="37714">MPKRVFVPNRLIGDAERIFTEAGVEVAYGLPAELRGLGGSPELQQQRREAFEAALAEHLAGAHALQAIGLGAQLPVTAELLDSAPRLEVVFVPSAGVDVIDVAAATERGVAVVNAAGNNYSSVAEHAVGLMLSLTRLIARTDRSAHADGRQVSTLSLGLTPGLVRGKTVGVIGFGFIGREVARICTAGFGMRALAYDPFANPIEAERLGVELVDDLADLMARSDVVSVHSPLTAATRNLVGAEQLAAMKPSALLLNTSRGGTVDTDALVAALQEGRIAGAGLDVTEPEPLPEGHPLYSLDNVVLTPHSAGNAPESAARAGSMSATDVVRALRGDRPTNLVNPDVWPAVTARQAAAAQATTSTGASA</sequence>
<dbReference type="GO" id="GO:0051287">
    <property type="term" value="F:NAD binding"/>
    <property type="evidence" value="ECO:0007669"/>
    <property type="project" value="InterPro"/>
</dbReference>
<dbReference type="Proteomes" id="UP000198960">
    <property type="component" value="Unassembled WGS sequence"/>
</dbReference>
<comment type="similarity">
    <text evidence="1 4">Belongs to the D-isomer specific 2-hydroxyacid dehydrogenase family.</text>
</comment>
<proteinExistence type="inferred from homology"/>
<dbReference type="InterPro" id="IPR050857">
    <property type="entry name" value="D-2-hydroxyacid_DH"/>
</dbReference>
<evidence type="ECO:0000256" key="3">
    <source>
        <dbReference type="ARBA" id="ARBA00023027"/>
    </source>
</evidence>
<gene>
    <name evidence="7" type="ORF">SAMN05660991_01862</name>
</gene>
<feature type="domain" description="D-isomer specific 2-hydroxyacid dehydrogenase catalytic" evidence="5">
    <location>
        <begin position="49"/>
        <end position="341"/>
    </location>
</feature>
<organism evidence="7 8">
    <name type="scientific">Trujillonella endophytica</name>
    <dbReference type="NCBI Taxonomy" id="673521"/>
    <lineage>
        <taxon>Bacteria</taxon>
        <taxon>Bacillati</taxon>
        <taxon>Actinomycetota</taxon>
        <taxon>Actinomycetes</taxon>
        <taxon>Geodermatophilales</taxon>
        <taxon>Geodermatophilaceae</taxon>
        <taxon>Trujillonella</taxon>
    </lineage>
</organism>
<accession>A0A1H8SVN7</accession>
<dbReference type="Gene3D" id="3.40.50.720">
    <property type="entry name" value="NAD(P)-binding Rossmann-like Domain"/>
    <property type="match status" value="2"/>
</dbReference>
<dbReference type="AlphaFoldDB" id="A0A1H8SVN7"/>
<dbReference type="PANTHER" id="PTHR42789">
    <property type="entry name" value="D-ISOMER SPECIFIC 2-HYDROXYACID DEHYDROGENASE FAMILY PROTEIN (AFU_ORTHOLOGUE AFUA_6G10090)"/>
    <property type="match status" value="1"/>
</dbReference>
<dbReference type="RefSeq" id="WP_170861025.1">
    <property type="nucleotide sequence ID" value="NZ_FOEE01000005.1"/>
</dbReference>
<keyword evidence="3" id="KW-0520">NAD</keyword>